<dbReference type="NCBIfam" id="NF009306">
    <property type="entry name" value="PRK12663.1"/>
    <property type="match status" value="1"/>
</dbReference>
<dbReference type="Pfam" id="PF00361">
    <property type="entry name" value="Proton_antipo_M"/>
    <property type="match status" value="1"/>
</dbReference>
<dbReference type="KEGG" id="dsh:Dshi_0731"/>
<dbReference type="InterPro" id="IPR050586">
    <property type="entry name" value="CPA3_Na-H_Antiporter_D"/>
</dbReference>
<gene>
    <name evidence="11" type="primary">mnhD</name>
    <name evidence="11" type="ordered locus">Dshi_0731</name>
</gene>
<feature type="transmembrane region" description="Helical" evidence="9">
    <location>
        <begin position="6"/>
        <end position="24"/>
    </location>
</feature>
<evidence type="ECO:0000256" key="8">
    <source>
        <dbReference type="RuleBase" id="RU000320"/>
    </source>
</evidence>
<evidence type="ECO:0000256" key="4">
    <source>
        <dbReference type="ARBA" id="ARBA00022475"/>
    </source>
</evidence>
<evidence type="ECO:0000259" key="10">
    <source>
        <dbReference type="Pfam" id="PF00361"/>
    </source>
</evidence>
<sequence length="511" mass="53939">MILVWPIVIPMITAVITLLLRKTALAYHVSLLGSVALLGSGLILLRAVLTGGPMAAQMGGWEAPFGITLFADILSAAMVVIAGIVAVAVIVYSRFDVTEDEKRVGFHALSHALLVGVCGAFLTGDIFNLYVWFEVMLIASFGLLVIGGRRDQIDAAVKYVGLNLVATLAFLTGVGILYGAAGTLNMADLHLVLADRQSETAVLASAALLLFAFGAKAAMFPVFAWLPASYHTPAFATSALFAALLTKVGVYALLRVFTVVYDGGGGFIQPILLIGAVLTMVIGVLGAAAQNDVRRILSFHIISQIGYMVLGLALFTPLAIIGAIFYLFHHIIVKANLFFVAGLIKLKAGSEELDKIGGLLKASPFLAILFLIPALSLAGIPPLSGFWAKFIIVQASLEARDWWVALAALAVGLITLFSMTKIWLAAFWKDHPDAAFAKGPVMPRSMTAPIAVLAVMTVIIGLGAGPLYTVAEEAAITLLDPLAYVEVVLGPEVAETARAERAATQLAEVSQ</sequence>
<dbReference type="PANTHER" id="PTHR42703">
    <property type="entry name" value="NADH DEHYDROGENASE"/>
    <property type="match status" value="1"/>
</dbReference>
<dbReference type="EC" id="1.6.99.5" evidence="11"/>
<dbReference type="OrthoDB" id="9768329at2"/>
<dbReference type="PANTHER" id="PTHR42703:SF1">
    <property type="entry name" value="NA(+)_H(+) ANTIPORTER SUBUNIT D1"/>
    <property type="match status" value="1"/>
</dbReference>
<feature type="transmembrane region" description="Helical" evidence="9">
    <location>
        <begin position="104"/>
        <end position="123"/>
    </location>
</feature>
<dbReference type="HOGENOM" id="CLU_007100_9_2_5"/>
<feature type="transmembrane region" description="Helical" evidence="9">
    <location>
        <begin position="238"/>
        <end position="261"/>
    </location>
</feature>
<comment type="function">
    <text evidence="1">NDH-1 shuttles electrons from NADH, via FMN and iron-sulfur (Fe-S) centers, to quinones in the respiratory chain. The immediate electron acceptor for the enzyme in this species is believed to be ubiquinone. Couples the redox reaction to proton translocation (for every two electrons transferred, four hydrogen ions are translocated across the cytoplasmic membrane), and thus conserves the redox energy in a proton gradient.</text>
</comment>
<feature type="transmembrane region" description="Helical" evidence="9">
    <location>
        <begin position="69"/>
        <end position="92"/>
    </location>
</feature>
<dbReference type="STRING" id="398580.Dshi_0731"/>
<evidence type="ECO:0000256" key="9">
    <source>
        <dbReference type="SAM" id="Phobius"/>
    </source>
</evidence>
<feature type="transmembrane region" description="Helical" evidence="9">
    <location>
        <begin position="201"/>
        <end position="226"/>
    </location>
</feature>
<evidence type="ECO:0000256" key="3">
    <source>
        <dbReference type="ARBA" id="ARBA00005346"/>
    </source>
</evidence>
<dbReference type="eggNOG" id="COG0651">
    <property type="taxonomic scope" value="Bacteria"/>
</dbReference>
<feature type="transmembrane region" description="Helical" evidence="9">
    <location>
        <begin position="31"/>
        <end position="49"/>
    </location>
</feature>
<dbReference type="Proteomes" id="UP000006833">
    <property type="component" value="Chromosome"/>
</dbReference>
<feature type="transmembrane region" description="Helical" evidence="9">
    <location>
        <begin position="448"/>
        <end position="468"/>
    </location>
</feature>
<evidence type="ECO:0000313" key="12">
    <source>
        <dbReference type="Proteomes" id="UP000006833"/>
    </source>
</evidence>
<comment type="similarity">
    <text evidence="3">Belongs to the CPA3 antiporters (TC 2.A.63) subunit D family.</text>
</comment>
<evidence type="ECO:0000256" key="1">
    <source>
        <dbReference type="ARBA" id="ARBA00002378"/>
    </source>
</evidence>
<proteinExistence type="inferred from homology"/>
<dbReference type="InterPro" id="IPR001750">
    <property type="entry name" value="ND/Mrp_TM"/>
</dbReference>
<feature type="transmembrane region" description="Helical" evidence="9">
    <location>
        <begin position="402"/>
        <end position="427"/>
    </location>
</feature>
<dbReference type="PRINTS" id="PR01434">
    <property type="entry name" value="NADHDHGNASE5"/>
</dbReference>
<keyword evidence="4" id="KW-1003">Cell membrane</keyword>
<evidence type="ECO:0000256" key="5">
    <source>
        <dbReference type="ARBA" id="ARBA00022692"/>
    </source>
</evidence>
<reference evidence="12" key="1">
    <citation type="journal article" date="2010" name="ISME J.">
        <title>The complete genome sequence of the algal symbiont Dinoroseobacter shibae: a hitchhiker's guide to life in the sea.</title>
        <authorList>
            <person name="Wagner-Dobler I."/>
            <person name="Ballhausen B."/>
            <person name="Berger M."/>
            <person name="Brinkhoff T."/>
            <person name="Buchholz I."/>
            <person name="Bunk B."/>
            <person name="Cypionka H."/>
            <person name="Daniel R."/>
            <person name="Drepper T."/>
            <person name="Gerdts G."/>
            <person name="Hahnke S."/>
            <person name="Han C."/>
            <person name="Jahn D."/>
            <person name="Kalhoefer D."/>
            <person name="Kiss H."/>
            <person name="Klenk H.P."/>
            <person name="Kyrpides N."/>
            <person name="Liebl W."/>
            <person name="Liesegang H."/>
            <person name="Meincke L."/>
            <person name="Pati A."/>
            <person name="Petersen J."/>
            <person name="Piekarski T."/>
            <person name="Pommerenke C."/>
            <person name="Pradella S."/>
            <person name="Pukall R."/>
            <person name="Rabus R."/>
            <person name="Stackebrandt E."/>
            <person name="Thole S."/>
            <person name="Thompson L."/>
            <person name="Tielen P."/>
            <person name="Tomasch J."/>
            <person name="von Jan M."/>
            <person name="Wanphrut N."/>
            <person name="Wichels A."/>
            <person name="Zech H."/>
            <person name="Simon M."/>
        </authorList>
    </citation>
    <scope>NUCLEOTIDE SEQUENCE [LARGE SCALE GENOMIC DNA]</scope>
    <source>
        <strain evidence="12">DSM 16493 / NCIMB 14021 / DFL 12</strain>
    </source>
</reference>
<evidence type="ECO:0000256" key="6">
    <source>
        <dbReference type="ARBA" id="ARBA00022989"/>
    </source>
</evidence>
<dbReference type="GO" id="GO:0005886">
    <property type="term" value="C:plasma membrane"/>
    <property type="evidence" value="ECO:0007669"/>
    <property type="project" value="UniProtKB-SubCell"/>
</dbReference>
<dbReference type="GO" id="GO:0016491">
    <property type="term" value="F:oxidoreductase activity"/>
    <property type="evidence" value="ECO:0007669"/>
    <property type="project" value="UniProtKB-KW"/>
</dbReference>
<dbReference type="AlphaFoldDB" id="A8LQT3"/>
<comment type="subcellular location">
    <subcellularLocation>
        <location evidence="2">Cell membrane</location>
        <topology evidence="2">Multi-pass membrane protein</topology>
    </subcellularLocation>
    <subcellularLocation>
        <location evidence="8">Membrane</location>
        <topology evidence="8">Multi-pass membrane protein</topology>
    </subcellularLocation>
</comment>
<feature type="domain" description="NADH:quinone oxidoreductase/Mrp antiporter transmembrane" evidence="10">
    <location>
        <begin position="125"/>
        <end position="414"/>
    </location>
</feature>
<dbReference type="RefSeq" id="WP_012177408.1">
    <property type="nucleotide sequence ID" value="NC_009952.1"/>
</dbReference>
<keyword evidence="6 9" id="KW-1133">Transmembrane helix</keyword>
<protein>
    <submittedName>
        <fullName evidence="11">Quinone dependent NADH dehydrogenase</fullName>
        <ecNumber evidence="11">1.6.99.5</ecNumber>
    </submittedName>
</protein>
<keyword evidence="11" id="KW-0560">Oxidoreductase</keyword>
<feature type="transmembrane region" description="Helical" evidence="9">
    <location>
        <begin position="301"/>
        <end position="321"/>
    </location>
</feature>
<keyword evidence="5 8" id="KW-0812">Transmembrane</keyword>
<evidence type="ECO:0000313" key="11">
    <source>
        <dbReference type="EMBL" id="ABV92476.1"/>
    </source>
</evidence>
<feature type="transmembrane region" description="Helical" evidence="9">
    <location>
        <begin position="159"/>
        <end position="181"/>
    </location>
</feature>
<accession>A8LQT3</accession>
<keyword evidence="7 9" id="KW-0472">Membrane</keyword>
<evidence type="ECO:0000256" key="2">
    <source>
        <dbReference type="ARBA" id="ARBA00004651"/>
    </source>
</evidence>
<feature type="transmembrane region" description="Helical" evidence="9">
    <location>
        <begin position="365"/>
        <end position="390"/>
    </location>
</feature>
<keyword evidence="12" id="KW-1185">Reference proteome</keyword>
<feature type="transmembrane region" description="Helical" evidence="9">
    <location>
        <begin position="129"/>
        <end position="147"/>
    </location>
</feature>
<evidence type="ECO:0000256" key="7">
    <source>
        <dbReference type="ARBA" id="ARBA00023136"/>
    </source>
</evidence>
<name>A8LQT3_DINSH</name>
<feature type="transmembrane region" description="Helical" evidence="9">
    <location>
        <begin position="267"/>
        <end position="289"/>
    </location>
</feature>
<dbReference type="EMBL" id="CP000830">
    <property type="protein sequence ID" value="ABV92476.1"/>
    <property type="molecule type" value="Genomic_DNA"/>
</dbReference>
<organism evidence="11 12">
    <name type="scientific">Dinoroseobacter shibae (strain DSM 16493 / NCIMB 14021 / DFL 12)</name>
    <dbReference type="NCBI Taxonomy" id="398580"/>
    <lineage>
        <taxon>Bacteria</taxon>
        <taxon>Pseudomonadati</taxon>
        <taxon>Pseudomonadota</taxon>
        <taxon>Alphaproteobacteria</taxon>
        <taxon>Rhodobacterales</taxon>
        <taxon>Roseobacteraceae</taxon>
        <taxon>Dinoroseobacter</taxon>
    </lineage>
</organism>